<evidence type="ECO:0000256" key="4">
    <source>
        <dbReference type="SAM" id="SignalP"/>
    </source>
</evidence>
<dbReference type="Proteomes" id="UP000783934">
    <property type="component" value="Unassembled WGS sequence"/>
</dbReference>
<dbReference type="Gene3D" id="3.40.190.10">
    <property type="entry name" value="Periplasmic binding protein-like II"/>
    <property type="match status" value="2"/>
</dbReference>
<comment type="similarity">
    <text evidence="1">Belongs to the bacterial solute-binding protein ModA family.</text>
</comment>
<sequence length="238" mass="26117">MKKKVMGLFCSIVLSTPLWAAELTVATAAGYRKPLTEVFNAFTESTGIQIDSAFGNIKQIEAQARQNPNIQILIGDWFFIEPMKLAQEHVVIGQGKLVLVSPKDNPLSSLNDLLNDSAKKIAIADRKNAIYGKAAMECFTEQGLLKDIEPKLLEVTTLPQVSTYVVTNEVDAGFVNLSEAQAHQDKLGPPIEMPQSCYRAIDLSAAPITGRSNTREANAFLQFLTTENARVILMRHGL</sequence>
<reference evidence="5 6" key="1">
    <citation type="submission" date="2020-03" db="EMBL/GenBank/DDBJ databases">
        <title>Genomic Encyclopedia of Type Strains, Phase IV (KMG-IV): sequencing the most valuable type-strain genomes for metagenomic binning, comparative biology and taxonomic classification.</title>
        <authorList>
            <person name="Goeker M."/>
        </authorList>
    </citation>
    <scope>NUCLEOTIDE SEQUENCE [LARGE SCALE GENOMIC DNA]</scope>
    <source>
        <strain evidence="5 6">DSM 26613</strain>
    </source>
</reference>
<protein>
    <submittedName>
        <fullName evidence="5">Molybdate transport system substrate-binding protein</fullName>
    </submittedName>
</protein>
<evidence type="ECO:0000313" key="6">
    <source>
        <dbReference type="Proteomes" id="UP000783934"/>
    </source>
</evidence>
<keyword evidence="6" id="KW-1185">Reference proteome</keyword>
<feature type="signal peptide" evidence="4">
    <location>
        <begin position="1"/>
        <end position="20"/>
    </location>
</feature>
<accession>A0ABX0WMN4</accession>
<feature type="chain" id="PRO_5046050001" evidence="4">
    <location>
        <begin position="21"/>
        <end position="238"/>
    </location>
</feature>
<proteinExistence type="inferred from homology"/>
<evidence type="ECO:0000256" key="1">
    <source>
        <dbReference type="ARBA" id="ARBA00009175"/>
    </source>
</evidence>
<dbReference type="NCBIfam" id="TIGR01256">
    <property type="entry name" value="modA"/>
    <property type="match status" value="1"/>
</dbReference>
<dbReference type="PANTHER" id="PTHR30632:SF14">
    <property type="entry name" value="TUNGSTATE_MOLYBDATE_CHROMATE-BINDING PROTEIN MODA"/>
    <property type="match status" value="1"/>
</dbReference>
<organism evidence="5 6">
    <name type="scientific">Paenalcaligenes hominis</name>
    <dbReference type="NCBI Taxonomy" id="643674"/>
    <lineage>
        <taxon>Bacteria</taxon>
        <taxon>Pseudomonadati</taxon>
        <taxon>Pseudomonadota</taxon>
        <taxon>Betaproteobacteria</taxon>
        <taxon>Burkholderiales</taxon>
        <taxon>Alcaligenaceae</taxon>
        <taxon>Paenalcaligenes</taxon>
    </lineage>
</organism>
<gene>
    <name evidence="5" type="ORF">GGR41_000730</name>
</gene>
<dbReference type="SUPFAM" id="SSF53850">
    <property type="entry name" value="Periplasmic binding protein-like II"/>
    <property type="match status" value="1"/>
</dbReference>
<keyword evidence="2" id="KW-0479">Metal-binding</keyword>
<dbReference type="InterPro" id="IPR005950">
    <property type="entry name" value="ModA"/>
</dbReference>
<name>A0ABX0WMN4_9BURK</name>
<dbReference type="PANTHER" id="PTHR30632">
    <property type="entry name" value="MOLYBDATE-BINDING PERIPLASMIC PROTEIN"/>
    <property type="match status" value="1"/>
</dbReference>
<evidence type="ECO:0000256" key="3">
    <source>
        <dbReference type="ARBA" id="ARBA00022729"/>
    </source>
</evidence>
<dbReference type="Pfam" id="PF13531">
    <property type="entry name" value="SBP_bac_11"/>
    <property type="match status" value="1"/>
</dbReference>
<evidence type="ECO:0000313" key="5">
    <source>
        <dbReference type="EMBL" id="NJB64509.1"/>
    </source>
</evidence>
<dbReference type="InterPro" id="IPR050682">
    <property type="entry name" value="ModA/WtpA"/>
</dbReference>
<dbReference type="RefSeq" id="WP_167660673.1">
    <property type="nucleotide sequence ID" value="NZ_BMCQ01000004.1"/>
</dbReference>
<evidence type="ECO:0000256" key="2">
    <source>
        <dbReference type="ARBA" id="ARBA00022723"/>
    </source>
</evidence>
<comment type="caution">
    <text evidence="5">The sequence shown here is derived from an EMBL/GenBank/DDBJ whole genome shotgun (WGS) entry which is preliminary data.</text>
</comment>
<dbReference type="EMBL" id="JAATIZ010000001">
    <property type="protein sequence ID" value="NJB64509.1"/>
    <property type="molecule type" value="Genomic_DNA"/>
</dbReference>
<keyword evidence="3 4" id="KW-0732">Signal</keyword>